<dbReference type="PANTHER" id="PTHR43842">
    <property type="entry name" value="PROPIONYL-COA CARBOXYLASE BETA CHAIN"/>
    <property type="match status" value="1"/>
</dbReference>
<dbReference type="Gene3D" id="3.90.226.10">
    <property type="entry name" value="2-enoyl-CoA Hydratase, Chain A, domain 1"/>
    <property type="match status" value="2"/>
</dbReference>
<name>A0A6J7EGB6_9ZZZZ</name>
<evidence type="ECO:0000313" key="3">
    <source>
        <dbReference type="EMBL" id="CAB4880144.1"/>
    </source>
</evidence>
<organism evidence="3">
    <name type="scientific">freshwater metagenome</name>
    <dbReference type="NCBI Taxonomy" id="449393"/>
    <lineage>
        <taxon>unclassified sequences</taxon>
        <taxon>metagenomes</taxon>
        <taxon>ecological metagenomes</taxon>
    </lineage>
</organism>
<dbReference type="SUPFAM" id="SSF52096">
    <property type="entry name" value="ClpP/crotonase"/>
    <property type="match status" value="2"/>
</dbReference>
<dbReference type="GO" id="GO:0004658">
    <property type="term" value="F:propionyl-CoA carboxylase activity"/>
    <property type="evidence" value="ECO:0007669"/>
    <property type="project" value="TreeGrafter"/>
</dbReference>
<dbReference type="PROSITE" id="PS50980">
    <property type="entry name" value="COA_CT_NTER"/>
    <property type="match status" value="1"/>
</dbReference>
<protein>
    <submittedName>
        <fullName evidence="3">Unannotated protein</fullName>
    </submittedName>
</protein>
<dbReference type="InterPro" id="IPR051047">
    <property type="entry name" value="AccD/PCCB"/>
</dbReference>
<gene>
    <name evidence="3" type="ORF">UFOPK3376_01434</name>
</gene>
<feature type="domain" description="CoA carboxyltransferase N-terminal" evidence="1">
    <location>
        <begin position="9"/>
        <end position="256"/>
    </location>
</feature>
<reference evidence="3" key="1">
    <citation type="submission" date="2020-05" db="EMBL/GenBank/DDBJ databases">
        <authorList>
            <person name="Chiriac C."/>
            <person name="Salcher M."/>
            <person name="Ghai R."/>
            <person name="Kavagutti S V."/>
        </authorList>
    </citation>
    <scope>NUCLEOTIDE SEQUENCE</scope>
</reference>
<dbReference type="PROSITE" id="PS50989">
    <property type="entry name" value="COA_CT_CTER"/>
    <property type="match status" value="1"/>
</dbReference>
<dbReference type="EMBL" id="CAFBLP010000032">
    <property type="protein sequence ID" value="CAB4880144.1"/>
    <property type="molecule type" value="Genomic_DNA"/>
</dbReference>
<proteinExistence type="predicted"/>
<evidence type="ECO:0000259" key="2">
    <source>
        <dbReference type="PROSITE" id="PS50989"/>
    </source>
</evidence>
<dbReference type="InterPro" id="IPR034733">
    <property type="entry name" value="AcCoA_carboxyl_beta"/>
</dbReference>
<dbReference type="InterPro" id="IPR011763">
    <property type="entry name" value="COA_CT_C"/>
</dbReference>
<dbReference type="PANTHER" id="PTHR43842:SF2">
    <property type="entry name" value="PROPIONYL-COA CARBOXYLASE BETA CHAIN, MITOCHONDRIAL"/>
    <property type="match status" value="1"/>
</dbReference>
<feature type="domain" description="CoA carboxyltransferase C-terminal" evidence="2">
    <location>
        <begin position="255"/>
        <end position="494"/>
    </location>
</feature>
<sequence length="494" mass="51194">MGDQHHEGWEALLDGFERRTTAAHAQGGAERLARQHAKGAMTAIERVTALLDPGSFREIGTFAGMGIGAPRDALVAGHGLIDGRAVLVGAEDATVQGGSIGSAGMSKRARLAVLAAQERVPLVMLLDGAGHRVSAQPERQRPAPTDLSLLADLAGVVPTIAVVHGASAGHGALTAPLCDLVIMVRGQGQLFVAGPPLVAAATGEQIDKESLGGSDVHLSSGVAHLGAADDREALLLVRRVLAYLPANTATAQPPSSSRPLTQIIPVNQREPYDMTQVLDAIFDAGSVLEVQDRFGTSLVTAFARLAGVAVAVVANQPMVRGGALDADAAAKAARFIDLAAAHGLALILLADNPGVIPGAAAERAGALRVAARMFVAQHRHPGPKLHVTLRKAYGFGSSMMGQNPYDGQTVTLALPDATVGAMPARGGADAIAADDPTRQRLADLEQGGPWRQADTMSYDEVVHPHDLRQALIDSLRLGSARGARPTPHRANLRP</sequence>
<evidence type="ECO:0000259" key="1">
    <source>
        <dbReference type="PROSITE" id="PS50980"/>
    </source>
</evidence>
<dbReference type="InterPro" id="IPR011762">
    <property type="entry name" value="COA_CT_N"/>
</dbReference>
<dbReference type="AlphaFoldDB" id="A0A6J7EGB6"/>
<accession>A0A6J7EGB6</accession>
<dbReference type="Pfam" id="PF01039">
    <property type="entry name" value="Carboxyl_trans"/>
    <property type="match status" value="1"/>
</dbReference>
<dbReference type="InterPro" id="IPR029045">
    <property type="entry name" value="ClpP/crotonase-like_dom_sf"/>
</dbReference>